<name>A0ABR2RX81_9ROSI</name>
<sequence>MGEHGVRVAPGMSFPLVDGATRVCLDPQPFMGASSNSRVDVGSPRSQHMQDTSHVIGDDIGMNGQNSQMTLSMSSRSSSYVPPARESNGLAFDTIGSTSSNETDRNGASNDTQQLLSRSSNNEEAEADAQNDVQAGLMGWSCMRKMLKVISRPLFT</sequence>
<protein>
    <submittedName>
        <fullName evidence="2">Uncharacterized protein</fullName>
    </submittedName>
</protein>
<keyword evidence="3" id="KW-1185">Reference proteome</keyword>
<accession>A0ABR2RX81</accession>
<gene>
    <name evidence="2" type="ORF">V6N11_079798</name>
</gene>
<reference evidence="2 3" key="1">
    <citation type="journal article" date="2024" name="G3 (Bethesda)">
        <title>Genome assembly of Hibiscus sabdariffa L. provides insights into metabolisms of medicinal natural products.</title>
        <authorList>
            <person name="Kim T."/>
        </authorList>
    </citation>
    <scope>NUCLEOTIDE SEQUENCE [LARGE SCALE GENOMIC DNA]</scope>
    <source>
        <strain evidence="2">TK-2024</strain>
        <tissue evidence="2">Old leaves</tissue>
    </source>
</reference>
<evidence type="ECO:0000256" key="1">
    <source>
        <dbReference type="SAM" id="MobiDB-lite"/>
    </source>
</evidence>
<evidence type="ECO:0000313" key="3">
    <source>
        <dbReference type="Proteomes" id="UP001396334"/>
    </source>
</evidence>
<dbReference type="Proteomes" id="UP001396334">
    <property type="component" value="Unassembled WGS sequence"/>
</dbReference>
<feature type="compositionally biased region" description="Polar residues" evidence="1">
    <location>
        <begin position="35"/>
        <end position="53"/>
    </location>
</feature>
<dbReference type="EMBL" id="JBBPBN010000020">
    <property type="protein sequence ID" value="KAK9017319.1"/>
    <property type="molecule type" value="Genomic_DNA"/>
</dbReference>
<evidence type="ECO:0000313" key="2">
    <source>
        <dbReference type="EMBL" id="KAK9017319.1"/>
    </source>
</evidence>
<comment type="caution">
    <text evidence="2">The sequence shown here is derived from an EMBL/GenBank/DDBJ whole genome shotgun (WGS) entry which is preliminary data.</text>
</comment>
<feature type="compositionally biased region" description="Polar residues" evidence="1">
    <location>
        <begin position="95"/>
        <end position="122"/>
    </location>
</feature>
<feature type="region of interest" description="Disordered" evidence="1">
    <location>
        <begin position="35"/>
        <end position="129"/>
    </location>
</feature>
<proteinExistence type="predicted"/>
<organism evidence="2 3">
    <name type="scientific">Hibiscus sabdariffa</name>
    <name type="common">roselle</name>
    <dbReference type="NCBI Taxonomy" id="183260"/>
    <lineage>
        <taxon>Eukaryota</taxon>
        <taxon>Viridiplantae</taxon>
        <taxon>Streptophyta</taxon>
        <taxon>Embryophyta</taxon>
        <taxon>Tracheophyta</taxon>
        <taxon>Spermatophyta</taxon>
        <taxon>Magnoliopsida</taxon>
        <taxon>eudicotyledons</taxon>
        <taxon>Gunneridae</taxon>
        <taxon>Pentapetalae</taxon>
        <taxon>rosids</taxon>
        <taxon>malvids</taxon>
        <taxon>Malvales</taxon>
        <taxon>Malvaceae</taxon>
        <taxon>Malvoideae</taxon>
        <taxon>Hibiscus</taxon>
    </lineage>
</organism>